<organism evidence="1 2">
    <name type="scientific">Meridianimarinicoccus marinus</name>
    <dbReference type="NCBI Taxonomy" id="3231483"/>
    <lineage>
        <taxon>Bacteria</taxon>
        <taxon>Pseudomonadati</taxon>
        <taxon>Pseudomonadota</taxon>
        <taxon>Alphaproteobacteria</taxon>
        <taxon>Rhodobacterales</taxon>
        <taxon>Paracoccaceae</taxon>
        <taxon>Meridianimarinicoccus</taxon>
    </lineage>
</organism>
<proteinExistence type="predicted"/>
<comment type="caution">
    <text evidence="1">The sequence shown here is derived from an EMBL/GenBank/DDBJ whole genome shotgun (WGS) entry which is preliminary data.</text>
</comment>
<sequence length="176" mass="19658">MFDSQSSDSTQRPLKAVPISQLARQGRWEIDTPRSYLVPVLLWFTCGQGRLSIDGEVRGYTAHNAIFLPANTAHACQALGRTQGTALFMGGRKDIPVPQEVLHLRLSTLQDQAELNQLVEGFRTDCRSTLPLTDEVLHHRASLISLWLTRKHLMSGTRRLIHQPELPVARRSGAAD</sequence>
<dbReference type="RefSeq" id="WP_366191171.1">
    <property type="nucleotide sequence ID" value="NZ_JBFBVU010000002.1"/>
</dbReference>
<dbReference type="EMBL" id="JBFBVU010000002">
    <property type="protein sequence ID" value="MEV8465594.1"/>
    <property type="molecule type" value="Genomic_DNA"/>
</dbReference>
<evidence type="ECO:0000313" key="1">
    <source>
        <dbReference type="EMBL" id="MEV8465594.1"/>
    </source>
</evidence>
<protein>
    <recommendedName>
        <fullName evidence="3">AraC-type arabinose-binding/dimerisation domain-containing protein</fullName>
    </recommendedName>
</protein>
<reference evidence="1 2" key="1">
    <citation type="submission" date="2024-07" db="EMBL/GenBank/DDBJ databases">
        <authorList>
            <person name="Kang M."/>
        </authorList>
    </citation>
    <scope>NUCLEOTIDE SEQUENCE [LARGE SCALE GENOMIC DNA]</scope>
    <source>
        <strain evidence="1 2">DFM31</strain>
    </source>
</reference>
<dbReference type="SUPFAM" id="SSF51182">
    <property type="entry name" value="RmlC-like cupins"/>
    <property type="match status" value="1"/>
</dbReference>
<name>A0ABV3L214_9RHOB</name>
<dbReference type="Proteomes" id="UP001553161">
    <property type="component" value="Unassembled WGS sequence"/>
</dbReference>
<evidence type="ECO:0008006" key="3">
    <source>
        <dbReference type="Google" id="ProtNLM"/>
    </source>
</evidence>
<gene>
    <name evidence="1" type="ORF">AB0T83_02205</name>
</gene>
<accession>A0ABV3L214</accession>
<evidence type="ECO:0000313" key="2">
    <source>
        <dbReference type="Proteomes" id="UP001553161"/>
    </source>
</evidence>
<dbReference type="InterPro" id="IPR011051">
    <property type="entry name" value="RmlC_Cupin_sf"/>
</dbReference>
<keyword evidence="2" id="KW-1185">Reference proteome</keyword>